<protein>
    <submittedName>
        <fullName evidence="1">Uncharacterized protein</fullName>
    </submittedName>
</protein>
<proteinExistence type="predicted"/>
<organism evidence="1 2">
    <name type="scientific">Brachionus plicatilis</name>
    <name type="common">Marine rotifer</name>
    <name type="synonym">Brachionus muelleri</name>
    <dbReference type="NCBI Taxonomy" id="10195"/>
    <lineage>
        <taxon>Eukaryota</taxon>
        <taxon>Metazoa</taxon>
        <taxon>Spiralia</taxon>
        <taxon>Gnathifera</taxon>
        <taxon>Rotifera</taxon>
        <taxon>Eurotatoria</taxon>
        <taxon>Monogononta</taxon>
        <taxon>Pseudotrocha</taxon>
        <taxon>Ploima</taxon>
        <taxon>Brachionidae</taxon>
        <taxon>Brachionus</taxon>
    </lineage>
</organism>
<reference evidence="1 2" key="1">
    <citation type="journal article" date="2018" name="Sci. Rep.">
        <title>Genomic signatures of local adaptation to the degree of environmental predictability in rotifers.</title>
        <authorList>
            <person name="Franch-Gras L."/>
            <person name="Hahn C."/>
            <person name="Garcia-Roger E.M."/>
            <person name="Carmona M.J."/>
            <person name="Serra M."/>
            <person name="Gomez A."/>
        </authorList>
    </citation>
    <scope>NUCLEOTIDE SEQUENCE [LARGE SCALE GENOMIC DNA]</scope>
    <source>
        <strain evidence="1">HYR1</strain>
    </source>
</reference>
<evidence type="ECO:0000313" key="1">
    <source>
        <dbReference type="EMBL" id="RNA00947.1"/>
    </source>
</evidence>
<dbReference type="AlphaFoldDB" id="A0A3M7PP93"/>
<accession>A0A3M7PP93</accession>
<sequence>MKCQSFYYDKGASLMINLDIEIENLVFVLTGSFEFQNYQSLNMIKKMKIDKKNDKLIQAIKRK</sequence>
<keyword evidence="2" id="KW-1185">Reference proteome</keyword>
<comment type="caution">
    <text evidence="1">The sequence shown here is derived from an EMBL/GenBank/DDBJ whole genome shotgun (WGS) entry which is preliminary data.</text>
</comment>
<name>A0A3M7PP93_BRAPC</name>
<dbReference type="Proteomes" id="UP000276133">
    <property type="component" value="Unassembled WGS sequence"/>
</dbReference>
<evidence type="ECO:0000313" key="2">
    <source>
        <dbReference type="Proteomes" id="UP000276133"/>
    </source>
</evidence>
<dbReference type="EMBL" id="REGN01009546">
    <property type="protein sequence ID" value="RNA00947.1"/>
    <property type="molecule type" value="Genomic_DNA"/>
</dbReference>
<gene>
    <name evidence="1" type="ORF">BpHYR1_041778</name>
</gene>